<proteinExistence type="predicted"/>
<dbReference type="PANTHER" id="PTHR32166">
    <property type="entry name" value="OSJNBA0013A04.12 PROTEIN"/>
    <property type="match status" value="1"/>
</dbReference>
<evidence type="ECO:0000313" key="4">
    <source>
        <dbReference type="Proteomes" id="UP000288805"/>
    </source>
</evidence>
<feature type="compositionally biased region" description="Basic and acidic residues" evidence="1">
    <location>
        <begin position="184"/>
        <end position="197"/>
    </location>
</feature>
<feature type="compositionally biased region" description="Gly residues" evidence="1">
    <location>
        <begin position="237"/>
        <end position="258"/>
    </location>
</feature>
<organism evidence="3 4">
    <name type="scientific">Vitis vinifera</name>
    <name type="common">Grape</name>
    <dbReference type="NCBI Taxonomy" id="29760"/>
    <lineage>
        <taxon>Eukaryota</taxon>
        <taxon>Viridiplantae</taxon>
        <taxon>Streptophyta</taxon>
        <taxon>Embryophyta</taxon>
        <taxon>Tracheophyta</taxon>
        <taxon>Spermatophyta</taxon>
        <taxon>Magnoliopsida</taxon>
        <taxon>eudicotyledons</taxon>
        <taxon>Gunneridae</taxon>
        <taxon>Pentapetalae</taxon>
        <taxon>rosids</taxon>
        <taxon>Vitales</taxon>
        <taxon>Vitaceae</taxon>
        <taxon>Viteae</taxon>
        <taxon>Vitis</taxon>
    </lineage>
</organism>
<name>A0A438I2C1_VITVI</name>
<dbReference type="Proteomes" id="UP000288805">
    <property type="component" value="Unassembled WGS sequence"/>
</dbReference>
<feature type="domain" description="DUF659" evidence="2">
    <location>
        <begin position="60"/>
        <end position="158"/>
    </location>
</feature>
<feature type="region of interest" description="Disordered" evidence="1">
    <location>
        <begin position="171"/>
        <end position="261"/>
    </location>
</feature>
<gene>
    <name evidence="3" type="ORF">CK203_028621</name>
</gene>
<evidence type="ECO:0000259" key="2">
    <source>
        <dbReference type="Pfam" id="PF04937"/>
    </source>
</evidence>
<dbReference type="Pfam" id="PF04937">
    <property type="entry name" value="DUF659"/>
    <property type="match status" value="1"/>
</dbReference>
<comment type="caution">
    <text evidence="3">The sequence shown here is derived from an EMBL/GenBank/DDBJ whole genome shotgun (WGS) entry which is preliminary data.</text>
</comment>
<dbReference type="PANTHER" id="PTHR32166:SF105">
    <property type="entry name" value="HAT DIMERIZATION DOMAIN-CONTAINING PROTEIN"/>
    <property type="match status" value="1"/>
</dbReference>
<accession>A0A438I2C1</accession>
<evidence type="ECO:0000256" key="1">
    <source>
        <dbReference type="SAM" id="MobiDB-lite"/>
    </source>
</evidence>
<reference evidence="3 4" key="1">
    <citation type="journal article" date="2018" name="PLoS Genet.">
        <title>Population sequencing reveals clonal diversity and ancestral inbreeding in the grapevine cultivar Chardonnay.</title>
        <authorList>
            <person name="Roach M.J."/>
            <person name="Johnson D.L."/>
            <person name="Bohlmann J."/>
            <person name="van Vuuren H.J."/>
            <person name="Jones S.J."/>
            <person name="Pretorius I.S."/>
            <person name="Schmidt S.A."/>
            <person name="Borneman A.R."/>
        </authorList>
    </citation>
    <scope>NUCLEOTIDE SEQUENCE [LARGE SCALE GENOMIC DNA]</scope>
    <source>
        <strain evidence="4">cv. Chardonnay</strain>
        <tissue evidence="3">Leaf</tissue>
    </source>
</reference>
<protein>
    <recommendedName>
        <fullName evidence="2">DUF659 domain-containing protein</fullName>
    </recommendedName>
</protein>
<dbReference type="EMBL" id="QGNW01000151">
    <property type="protein sequence ID" value="RVW90868.1"/>
    <property type="molecule type" value="Genomic_DNA"/>
</dbReference>
<sequence>MASKHDIGWEHAEPVGGSRRTTKCKYCGKVIHGANSGPYYQLLIDTIAESGPGIKGPMGYQIENTYLEEEVQELEVYITTLKAEWPIYGCTIMCDGWSFRTRKPIINFMIYCDRSMRYHSLVDTTNIPKTADYIFSLMDKVVEEVGEENVVQVVTDNEWIREGDEPILSSDNLDWLDKGLPPNEEGRKTVHEDDGATNRRVSRRTSNATQERDIDSHRKGKVPRIISSSSSSDDGHNGGSRRGGGTSGGSRGVGGTGEGTKEMVALVAVMLVK</sequence>
<evidence type="ECO:0000313" key="3">
    <source>
        <dbReference type="EMBL" id="RVW90868.1"/>
    </source>
</evidence>
<dbReference type="InterPro" id="IPR007021">
    <property type="entry name" value="DUF659"/>
</dbReference>
<dbReference type="AlphaFoldDB" id="A0A438I2C1"/>